<keyword evidence="3" id="KW-0472">Membrane</keyword>
<dbReference type="AlphaFoldDB" id="A0A814J7H3"/>
<evidence type="ECO:0000313" key="5">
    <source>
        <dbReference type="EMBL" id="CAF1032980.1"/>
    </source>
</evidence>
<dbReference type="SUPFAM" id="SSF57424">
    <property type="entry name" value="LDL receptor-like module"/>
    <property type="match status" value="1"/>
</dbReference>
<dbReference type="PANTHER" id="PTHR24652">
    <property type="entry name" value="LOW-DENSITY LIPOPROTEIN RECEPTOR CLASS A DOMAIN-CONTAINING PROTEIN 2"/>
    <property type="match status" value="1"/>
</dbReference>
<evidence type="ECO:0000256" key="1">
    <source>
        <dbReference type="ARBA" id="ARBA00023157"/>
    </source>
</evidence>
<feature type="chain" id="PRO_5033028069" description="CUB domain-containing protein" evidence="4">
    <location>
        <begin position="21"/>
        <end position="324"/>
    </location>
</feature>
<dbReference type="CDD" id="cd00112">
    <property type="entry name" value="LDLa"/>
    <property type="match status" value="1"/>
</dbReference>
<gene>
    <name evidence="5" type="ORF">JXQ802_LOCUS15741</name>
</gene>
<dbReference type="Gene3D" id="4.10.400.10">
    <property type="entry name" value="Low-density Lipoprotein Receptor"/>
    <property type="match status" value="1"/>
</dbReference>
<feature type="signal peptide" evidence="4">
    <location>
        <begin position="1"/>
        <end position="20"/>
    </location>
</feature>
<dbReference type="InterPro" id="IPR002172">
    <property type="entry name" value="LDrepeatLR_classA_rpt"/>
</dbReference>
<dbReference type="InterPro" id="IPR035914">
    <property type="entry name" value="Sperma_CUB_dom_sf"/>
</dbReference>
<evidence type="ECO:0000313" key="6">
    <source>
        <dbReference type="Proteomes" id="UP000663870"/>
    </source>
</evidence>
<evidence type="ECO:0000256" key="3">
    <source>
        <dbReference type="SAM" id="Phobius"/>
    </source>
</evidence>
<keyword evidence="4" id="KW-0732">Signal</keyword>
<proteinExistence type="predicted"/>
<accession>A0A814J7H3</accession>
<comment type="caution">
    <text evidence="2">Lacks conserved residue(s) required for the propagation of feature annotation.</text>
</comment>
<dbReference type="InterPro" id="IPR036055">
    <property type="entry name" value="LDL_receptor-like_sf"/>
</dbReference>
<protein>
    <recommendedName>
        <fullName evidence="7">CUB domain-containing protein</fullName>
    </recommendedName>
</protein>
<dbReference type="InterPro" id="IPR042333">
    <property type="entry name" value="LRAD2/Mig-13-like"/>
</dbReference>
<dbReference type="PROSITE" id="PS50068">
    <property type="entry name" value="LDLRA_2"/>
    <property type="match status" value="1"/>
</dbReference>
<dbReference type="EMBL" id="CAJNOL010000370">
    <property type="protein sequence ID" value="CAF1032980.1"/>
    <property type="molecule type" value="Genomic_DNA"/>
</dbReference>
<keyword evidence="6" id="KW-1185">Reference proteome</keyword>
<feature type="disulfide bond" evidence="2">
    <location>
        <begin position="180"/>
        <end position="198"/>
    </location>
</feature>
<comment type="caution">
    <text evidence="5">The sequence shown here is derived from an EMBL/GenBank/DDBJ whole genome shotgun (WGS) entry which is preliminary data.</text>
</comment>
<dbReference type="Proteomes" id="UP000663870">
    <property type="component" value="Unassembled WGS sequence"/>
</dbReference>
<dbReference type="Gene3D" id="2.60.120.290">
    <property type="entry name" value="Spermadhesin, CUB domain"/>
    <property type="match status" value="1"/>
</dbReference>
<keyword evidence="3" id="KW-1133">Transmembrane helix</keyword>
<evidence type="ECO:0008006" key="7">
    <source>
        <dbReference type="Google" id="ProtNLM"/>
    </source>
</evidence>
<evidence type="ECO:0000256" key="2">
    <source>
        <dbReference type="PROSITE-ProRule" id="PRU00124"/>
    </source>
</evidence>
<keyword evidence="3" id="KW-0812">Transmembrane</keyword>
<reference evidence="5" key="1">
    <citation type="submission" date="2021-02" db="EMBL/GenBank/DDBJ databases">
        <authorList>
            <person name="Nowell W R."/>
        </authorList>
    </citation>
    <scope>NUCLEOTIDE SEQUENCE</scope>
</reference>
<organism evidence="5 6">
    <name type="scientific">Rotaria sordida</name>
    <dbReference type="NCBI Taxonomy" id="392033"/>
    <lineage>
        <taxon>Eukaryota</taxon>
        <taxon>Metazoa</taxon>
        <taxon>Spiralia</taxon>
        <taxon>Gnathifera</taxon>
        <taxon>Rotifera</taxon>
        <taxon>Eurotatoria</taxon>
        <taxon>Bdelloidea</taxon>
        <taxon>Philodinida</taxon>
        <taxon>Philodinidae</taxon>
        <taxon>Rotaria</taxon>
    </lineage>
</organism>
<evidence type="ECO:0000256" key="4">
    <source>
        <dbReference type="SAM" id="SignalP"/>
    </source>
</evidence>
<feature type="transmembrane region" description="Helical" evidence="3">
    <location>
        <begin position="223"/>
        <end position="246"/>
    </location>
</feature>
<name>A0A814J7H3_9BILA</name>
<sequence>MWSNFYLLFILYWNFNYINTNENEFHLYMDNQTLCNQEIIYLKNIHIGRIYSHIDYHNKYFYFPDNHCTITIQTKKRIWMSLEYFQSNSSSSFPRCIDGKYAGNDDRLQIIDGYKNGSILRIICGKDTDKSFDRTPLILKSSIFTIDWQTKSQSFGFELKFILYDLAIDGQCLNSNQFQCKNKRCIDKSLICYDEDYCGDKSYENSLEKNTLCIMKIAEQKTIHSYLIFILIIFCCCCLFLLLIIFSNQVLTQSFEDIDNNNNQHIIPLCGCFYSIAQLEQIGLNKDNNDQTENIDQNVLKLIKRRPQAKFNLAGLWGVPTKFA</sequence>
<keyword evidence="1 2" id="KW-1015">Disulfide bond</keyword>